<evidence type="ECO:0000313" key="2">
    <source>
        <dbReference type="EMBL" id="GAA3891072.1"/>
    </source>
</evidence>
<dbReference type="EMBL" id="BAABBM010000001">
    <property type="protein sequence ID" value="GAA3891072.1"/>
    <property type="molecule type" value="Genomic_DNA"/>
</dbReference>
<keyword evidence="3" id="KW-1185">Reference proteome</keyword>
<evidence type="ECO:0000313" key="3">
    <source>
        <dbReference type="Proteomes" id="UP001500827"/>
    </source>
</evidence>
<comment type="caution">
    <text evidence="2">The sequence shown here is derived from an EMBL/GenBank/DDBJ whole genome shotgun (WGS) entry which is preliminary data.</text>
</comment>
<gene>
    <name evidence="2" type="ORF">GCM10022276_07770</name>
</gene>
<dbReference type="Pfam" id="PF06078">
    <property type="entry name" value="DUF937"/>
    <property type="match status" value="1"/>
</dbReference>
<evidence type="ECO:0008006" key="4">
    <source>
        <dbReference type="Google" id="ProtNLM"/>
    </source>
</evidence>
<accession>A0ABP7L1Q7</accession>
<dbReference type="RefSeq" id="WP_344698378.1">
    <property type="nucleotide sequence ID" value="NZ_BAABBM010000001.1"/>
</dbReference>
<feature type="region of interest" description="Disordered" evidence="1">
    <location>
        <begin position="41"/>
        <end position="64"/>
    </location>
</feature>
<dbReference type="InterPro" id="IPR009282">
    <property type="entry name" value="DUF937"/>
</dbReference>
<proteinExistence type="predicted"/>
<organism evidence="2 3">
    <name type="scientific">Sphingomonas limnosediminicola</name>
    <dbReference type="NCBI Taxonomy" id="940133"/>
    <lineage>
        <taxon>Bacteria</taxon>
        <taxon>Pseudomonadati</taxon>
        <taxon>Pseudomonadota</taxon>
        <taxon>Alphaproteobacteria</taxon>
        <taxon>Sphingomonadales</taxon>
        <taxon>Sphingomonadaceae</taxon>
        <taxon>Sphingomonas</taxon>
    </lineage>
</organism>
<evidence type="ECO:0000256" key="1">
    <source>
        <dbReference type="SAM" id="MobiDB-lite"/>
    </source>
</evidence>
<protein>
    <recommendedName>
        <fullName evidence="4">DUF937 domain-containing protein</fullName>
    </recommendedName>
</protein>
<reference evidence="3" key="1">
    <citation type="journal article" date="2019" name="Int. J. Syst. Evol. Microbiol.">
        <title>The Global Catalogue of Microorganisms (GCM) 10K type strain sequencing project: providing services to taxonomists for standard genome sequencing and annotation.</title>
        <authorList>
            <consortium name="The Broad Institute Genomics Platform"/>
            <consortium name="The Broad Institute Genome Sequencing Center for Infectious Disease"/>
            <person name="Wu L."/>
            <person name="Ma J."/>
        </authorList>
    </citation>
    <scope>NUCLEOTIDE SEQUENCE [LARGE SCALE GENOMIC DNA]</scope>
    <source>
        <strain evidence="3">JCM 17543</strain>
    </source>
</reference>
<dbReference type="Proteomes" id="UP001500827">
    <property type="component" value="Unassembled WGS sequence"/>
</dbReference>
<name>A0ABP7L1Q7_9SPHN</name>
<sequence length="183" mass="17438">MDIGSLLNQAGGVSAIAQQLGVDESTVERGAGALLPHVADGVQTQGLPSPAEPQAAEEEQGGGLGGMLGDLLSGSIGGGGLIGAGAGTGGILGSLIGGGVGNQILGHIFGSKDTSRDVASQASQESGVDPSTLKKLLPIVAGAVAMYYISHRNQAGGAAAGGDTTGAGGDGLGGILGSLLRTQ</sequence>